<organism evidence="4 5">
    <name type="scientific">Candidatus Raskinella chloraquaticus</name>
    <dbReference type="NCBI Taxonomy" id="1951219"/>
    <lineage>
        <taxon>Bacteria</taxon>
        <taxon>Pseudomonadati</taxon>
        <taxon>Pseudomonadota</taxon>
        <taxon>Alphaproteobacteria</taxon>
        <taxon>Hyphomicrobiales</taxon>
        <taxon>Phreatobacteraceae</taxon>
        <taxon>Candidatus Raskinella</taxon>
    </lineage>
</organism>
<dbReference type="Gene3D" id="3.30.530.20">
    <property type="match status" value="1"/>
</dbReference>
<feature type="signal peptide" evidence="2">
    <location>
        <begin position="1"/>
        <end position="31"/>
    </location>
</feature>
<dbReference type="STRING" id="1827387.A4S15_13150"/>
<dbReference type="InterPro" id="IPR005031">
    <property type="entry name" value="COQ10_START"/>
</dbReference>
<keyword evidence="2" id="KW-0732">Signal</keyword>
<dbReference type="Proteomes" id="UP000192872">
    <property type="component" value="Unassembled WGS sequence"/>
</dbReference>
<dbReference type="EMBL" id="LWDL01000023">
    <property type="protein sequence ID" value="OQW50948.1"/>
    <property type="molecule type" value="Genomic_DNA"/>
</dbReference>
<evidence type="ECO:0000313" key="5">
    <source>
        <dbReference type="Proteomes" id="UP000192872"/>
    </source>
</evidence>
<reference evidence="4 5" key="1">
    <citation type="journal article" date="2017" name="Water Res.">
        <title>Comammox in drinking water systems.</title>
        <authorList>
            <person name="Wang Y."/>
            <person name="Ma L."/>
            <person name="Mao Y."/>
            <person name="Jiang X."/>
            <person name="Xia Y."/>
            <person name="Yu K."/>
            <person name="Li B."/>
            <person name="Zhang T."/>
        </authorList>
    </citation>
    <scope>NUCLEOTIDE SEQUENCE [LARGE SCALE GENOMIC DNA]</scope>
    <source>
        <strain evidence="4">SG_bin8</strain>
    </source>
</reference>
<comment type="similarity">
    <text evidence="1">Belongs to the ribosome association toxin RatA family.</text>
</comment>
<evidence type="ECO:0000256" key="1">
    <source>
        <dbReference type="ARBA" id="ARBA00008918"/>
    </source>
</evidence>
<feature type="chain" id="PRO_5010870281" description="Coenzyme Q-binding protein COQ10 START domain-containing protein" evidence="2">
    <location>
        <begin position="32"/>
        <end position="196"/>
    </location>
</feature>
<gene>
    <name evidence="4" type="ORF">A4S15_13150</name>
</gene>
<evidence type="ECO:0000256" key="2">
    <source>
        <dbReference type="SAM" id="SignalP"/>
    </source>
</evidence>
<evidence type="ECO:0000259" key="3">
    <source>
        <dbReference type="Pfam" id="PF03364"/>
    </source>
</evidence>
<evidence type="ECO:0000313" key="4">
    <source>
        <dbReference type="EMBL" id="OQW50948.1"/>
    </source>
</evidence>
<feature type="domain" description="Coenzyme Q-binding protein COQ10 START" evidence="3">
    <location>
        <begin position="61"/>
        <end position="186"/>
    </location>
</feature>
<proteinExistence type="inferred from homology"/>
<dbReference type="SUPFAM" id="SSF55961">
    <property type="entry name" value="Bet v1-like"/>
    <property type="match status" value="1"/>
</dbReference>
<protein>
    <recommendedName>
        <fullName evidence="3">Coenzyme Q-binding protein COQ10 START domain-containing protein</fullName>
    </recommendedName>
</protein>
<accession>A0A1W9HU19</accession>
<comment type="caution">
    <text evidence="4">The sequence shown here is derived from an EMBL/GenBank/DDBJ whole genome shotgun (WGS) entry which is preliminary data.</text>
</comment>
<name>A0A1W9HU19_9HYPH</name>
<dbReference type="AlphaFoldDB" id="A0A1W9HU19"/>
<dbReference type="InterPro" id="IPR023393">
    <property type="entry name" value="START-like_dom_sf"/>
</dbReference>
<dbReference type="Pfam" id="PF03364">
    <property type="entry name" value="Polyketide_cyc"/>
    <property type="match status" value="1"/>
</dbReference>
<sequence length="196" mass="21760">MTGVLLNARRPVRWCTAGVLAVMAMSAAISAETTQGITPPRISVDYDAAAQTVRVLASIDIPAPRPVVWRVMNDCTYAFRIVSGLKTCRILEMTRSGDIREHVINPAFPLPEIRSVFRSDYIEPRLIRFRQITGDYVHSNGEWRLELLGTGTRVVYDAALALTIPLPAMLIRAKIRSDFLVTLRALRREAVAAAAK</sequence>